<keyword evidence="2" id="KW-1185">Reference proteome</keyword>
<proteinExistence type="predicted"/>
<evidence type="ECO:0000313" key="2">
    <source>
        <dbReference type="Proteomes" id="UP000664859"/>
    </source>
</evidence>
<dbReference type="EMBL" id="JAFCMP010000223">
    <property type="protein sequence ID" value="KAG5182996.1"/>
    <property type="molecule type" value="Genomic_DNA"/>
</dbReference>
<dbReference type="Proteomes" id="UP000664859">
    <property type="component" value="Unassembled WGS sequence"/>
</dbReference>
<reference evidence="1" key="1">
    <citation type="submission" date="2021-02" db="EMBL/GenBank/DDBJ databases">
        <title>First Annotated Genome of the Yellow-green Alga Tribonema minus.</title>
        <authorList>
            <person name="Mahan K.M."/>
        </authorList>
    </citation>
    <scope>NUCLEOTIDE SEQUENCE</scope>
    <source>
        <strain evidence="1">UTEX B ZZ1240</strain>
    </source>
</reference>
<accession>A0A836CGK3</accession>
<name>A0A836CGK3_9STRA</name>
<sequence length="1971" mass="216077">MAPAQMSASSCIRDVDARRRSVRSYQLVAAERMEQQLRARAVARMMLARSGGIPESTPKMSDACGSAIQILCDTCRVTWAEVYQHCSAFMVTANIVATGSRSPTLLVLVVFILLMAEAKVEWLECDFRADRHDDAAAILEMLMLAVRSGQPPSHKILNAITCFDALLRTAKPSSRAAALIGAQLLSSVTDARHDFTNSLKCLFIDELGFKKLDTMGSAGGGRWDELTSIAEQEFVERKTRWLAADGVLLADTTLALTALGVGFYEVTVSGGGETATSSFDLTYFAVRPLSVTAIVHHSSGFDVKDGSVKLYISDGVPPYAVKWSHGATTTKVVVRAGEYDAVITDFSGAVVAADFVITQPVAFKIDDDPLEVTLMADGAGRDAYCKTATAKSLVAAAEGWGEWKAQRGYGENAQEVCSFVAERDGAAGKAVFNAFSAGNVSHTVLQIDSRRSVDVHGDTTIMGETSTVTVPSFELNQHVMMISELDPITEAADGCGVSYGAQRDHSLKFAWDCMGWDVKGDAHADALLLGTAKMSPRNFYVRKFGCSVTLDDSGLTLEGARVVDEVPTTTHYMNDDGATHVASGVYLGENELGWFTTNGGFKAASFTCGDVSVGPSGLTLPGASVTAAGATVGDVEVTATGLSMGATADLKFGSEWRLSHNIEEDSLQVEKLNPDAKFGLLAGTYRLSVSDATGAFAQQVFTITQSPPLLISVESVTPCSRHGGADGGASISAQGGIAPYIYSWSFGEQTGPTLRAPAGSFVGSVQDSVGAVGAVTVLIEQPNAYQDDIFPPDVSLMADAALRDRFCRELHCNAASLTDSSGAQLDLMTRGDEGTYEPLCTLVASEFPEESTFGRVSAWCKGDDSEFVESVRVEFDGVTFFGDLNCTGGITRFDVEVVNCLARDVFLQTDIATDAECEGGGISAASGTSVLFEEDEWRVAGNLHLLNGVLRVSDADYIGEDTFAVSNGSCGIGFDNSGLSLRVAKLLDRIATGQYECTDDGFSRIGVDEWRVVDGTWHVTTGLTGDTFETSTCSLAPTRFSVGNVTLSDSGLVTGQVQLGVDGVDLGDGGSILFADGSWRIRHDAAEDTILFETLKDGEWKESSGPVHLQYATFTPSHTDTMKSWLPKIARREVPDAVVLLFDFVDAELYPRCMCVSQAWRSEVLRRSPELAGLQTLYKTQRETLHLLNSKKVFNVVHAVNRSCALCKQHFMGSVNDRFGVYAHLRCIKMRLTHVEHRFCAPVGAFLINHLPSERVQVGGIYHHCVWREAHNAIPRELTLEGFLETHAAELSAISKAYDQQAAADRQERIAARRRQLETARASDVAFNAQFKDACIAAAAPFTTTGKLRKMLGAHPFRIISVSRPREMVRRALFALEHAKDIPCGLRAFVLEECDITSVQHVKAFAHRIHGSLWRFAFRSESNPALWVDMAQLNDKDVFLIEDADKKGFEACRVLRAAQAVPPSFEREKVLGFQLSCSATTEDFEQRVQALRALPLHIDAVGRILRWSRDIVATFASYERALHCAGADAFAEFGVRHHTMRCWQPKIARSEVSDDVVAIFDFVDQQEFPRCLLVSQSWQREVYRRCPELAGLSSLSKTQRESLRLLNANKVHNVRSMVNRKCTLCNNHFLGRVNDRFGVYAHINCVKDNLTYLEWQYCPPARDLIISHLPNERLQFNGGFSHCVWSQRHPAIPANMTLSYFLSTHEDEVLDAIKRHNEATALGTLSIRTASVAKRKAADAARDSFKEKFHEACIERNAPFRSVHGLRKQLCAPLFNLINVPRPEEMVRRAMFAIQHRNVVPDLLRRYVFEECDVTSVQLVTSYANRIDTIAWRYAFRAGSDPRQWVDMAINVKDVQLIPDALKQGFNAARVVRATHEFAADMEYVLSSQINMAASLEDFETRLQHLKSLPLEHADVRHMVTWRSDIVGIAASYKRAMECAGENAYTRFGGKCFELRGEHSAAQDLDTLMRA</sequence>
<comment type="caution">
    <text evidence="1">The sequence shown here is derived from an EMBL/GenBank/DDBJ whole genome shotgun (WGS) entry which is preliminary data.</text>
</comment>
<protein>
    <submittedName>
        <fullName evidence="1">Uncharacterized protein</fullName>
    </submittedName>
</protein>
<organism evidence="1 2">
    <name type="scientific">Tribonema minus</name>
    <dbReference type="NCBI Taxonomy" id="303371"/>
    <lineage>
        <taxon>Eukaryota</taxon>
        <taxon>Sar</taxon>
        <taxon>Stramenopiles</taxon>
        <taxon>Ochrophyta</taxon>
        <taxon>PX clade</taxon>
        <taxon>Xanthophyceae</taxon>
        <taxon>Tribonematales</taxon>
        <taxon>Tribonemataceae</taxon>
        <taxon>Tribonema</taxon>
    </lineage>
</organism>
<gene>
    <name evidence="1" type="ORF">JKP88DRAFT_241271</name>
</gene>
<evidence type="ECO:0000313" key="1">
    <source>
        <dbReference type="EMBL" id="KAG5182996.1"/>
    </source>
</evidence>